<organism evidence="2 4">
    <name type="scientific">Dracunculus medinensis</name>
    <name type="common">Guinea worm</name>
    <dbReference type="NCBI Taxonomy" id="318479"/>
    <lineage>
        <taxon>Eukaryota</taxon>
        <taxon>Metazoa</taxon>
        <taxon>Ecdysozoa</taxon>
        <taxon>Nematoda</taxon>
        <taxon>Chromadorea</taxon>
        <taxon>Rhabditida</taxon>
        <taxon>Spirurina</taxon>
        <taxon>Dracunculoidea</taxon>
        <taxon>Dracunculidae</taxon>
        <taxon>Dracunculus</taxon>
    </lineage>
</organism>
<evidence type="ECO:0000313" key="3">
    <source>
        <dbReference type="Proteomes" id="UP000274756"/>
    </source>
</evidence>
<protein>
    <submittedName>
        <fullName evidence="4">EF-hand domain-containing protein</fullName>
    </submittedName>
</protein>
<dbReference type="EMBL" id="UYYG01001172">
    <property type="protein sequence ID" value="VDN58823.1"/>
    <property type="molecule type" value="Genomic_DNA"/>
</dbReference>
<dbReference type="Gene3D" id="1.10.238.10">
    <property type="entry name" value="EF-hand"/>
    <property type="match status" value="1"/>
</dbReference>
<gene>
    <name evidence="1" type="ORF">DME_LOCUS8796</name>
</gene>
<sequence length="137" mass="15896">MDSEAHRASVIGNAIEEYRLQEQLTEAEKLQDGLIELDGSRSITRNSMDLLQATDRHREDHRKRNPNIENADIISQFKKFDTNCDGHWSTTEMDQFIDDSEIDKKKWEQAVQAYKLDSLSDDGLCLEGFQRIMELYG</sequence>
<evidence type="ECO:0000313" key="1">
    <source>
        <dbReference type="EMBL" id="VDN58823.1"/>
    </source>
</evidence>
<dbReference type="AlphaFoldDB" id="A0A0N4UCK0"/>
<dbReference type="Proteomes" id="UP000274756">
    <property type="component" value="Unassembled WGS sequence"/>
</dbReference>
<evidence type="ECO:0000313" key="2">
    <source>
        <dbReference type="Proteomes" id="UP000038040"/>
    </source>
</evidence>
<name>A0A0N4UCK0_DRAME</name>
<dbReference type="OrthoDB" id="5892290at2759"/>
<dbReference type="InterPro" id="IPR011992">
    <property type="entry name" value="EF-hand-dom_pair"/>
</dbReference>
<dbReference type="SUPFAM" id="SSF47473">
    <property type="entry name" value="EF-hand"/>
    <property type="match status" value="1"/>
</dbReference>
<dbReference type="WBParaSite" id="DME_0000499701-mRNA-1">
    <property type="protein sequence ID" value="DME_0000499701-mRNA-1"/>
    <property type="gene ID" value="DME_0000499701"/>
</dbReference>
<evidence type="ECO:0000313" key="4">
    <source>
        <dbReference type="WBParaSite" id="DME_0000499701-mRNA-1"/>
    </source>
</evidence>
<reference evidence="1 3" key="2">
    <citation type="submission" date="2018-11" db="EMBL/GenBank/DDBJ databases">
        <authorList>
            <consortium name="Pathogen Informatics"/>
        </authorList>
    </citation>
    <scope>NUCLEOTIDE SEQUENCE [LARGE SCALE GENOMIC DNA]</scope>
</reference>
<accession>A0A0N4UCK0</accession>
<keyword evidence="3" id="KW-1185">Reference proteome</keyword>
<reference evidence="4" key="1">
    <citation type="submission" date="2017-02" db="UniProtKB">
        <authorList>
            <consortium name="WormBaseParasite"/>
        </authorList>
    </citation>
    <scope>IDENTIFICATION</scope>
</reference>
<dbReference type="Proteomes" id="UP000038040">
    <property type="component" value="Unplaced"/>
</dbReference>
<proteinExistence type="predicted"/>